<dbReference type="SUPFAM" id="SSF57701">
    <property type="entry name" value="Zn2/Cys6 DNA-binding domain"/>
    <property type="match status" value="1"/>
</dbReference>
<dbReference type="PROSITE" id="PS50048">
    <property type="entry name" value="ZN2_CY6_FUNGAL_2"/>
    <property type="match status" value="1"/>
</dbReference>
<feature type="region of interest" description="Disordered" evidence="6">
    <location>
        <begin position="78"/>
        <end position="148"/>
    </location>
</feature>
<gene>
    <name evidence="8" type="ORF">VTK73DRAFT_3043</name>
</gene>
<dbReference type="Gene3D" id="4.10.240.10">
    <property type="entry name" value="Zn(2)-C6 fungal-type DNA-binding domain"/>
    <property type="match status" value="1"/>
</dbReference>
<dbReference type="InterPro" id="IPR001138">
    <property type="entry name" value="Zn2Cys6_DnaBD"/>
</dbReference>
<reference evidence="8 9" key="1">
    <citation type="journal article" date="2024" name="Commun. Biol.">
        <title>Comparative genomic analysis of thermophilic fungi reveals convergent evolutionary adaptations and gene losses.</title>
        <authorList>
            <person name="Steindorff A.S."/>
            <person name="Aguilar-Pontes M.V."/>
            <person name="Robinson A.J."/>
            <person name="Andreopoulos B."/>
            <person name="LaButti K."/>
            <person name="Kuo A."/>
            <person name="Mondo S."/>
            <person name="Riley R."/>
            <person name="Otillar R."/>
            <person name="Haridas S."/>
            <person name="Lipzen A."/>
            <person name="Grimwood J."/>
            <person name="Schmutz J."/>
            <person name="Clum A."/>
            <person name="Reid I.D."/>
            <person name="Moisan M.C."/>
            <person name="Butler G."/>
            <person name="Nguyen T.T.M."/>
            <person name="Dewar K."/>
            <person name="Conant G."/>
            <person name="Drula E."/>
            <person name="Henrissat B."/>
            <person name="Hansel C."/>
            <person name="Singer S."/>
            <person name="Hutchinson M.I."/>
            <person name="de Vries R.P."/>
            <person name="Natvig D.O."/>
            <person name="Powell A.J."/>
            <person name="Tsang A."/>
            <person name="Grigoriev I.V."/>
        </authorList>
    </citation>
    <scope>NUCLEOTIDE SEQUENCE [LARGE SCALE GENOMIC DNA]</scope>
    <source>
        <strain evidence="8 9">ATCC 24622</strain>
    </source>
</reference>
<keyword evidence="9" id="KW-1185">Reference proteome</keyword>
<evidence type="ECO:0000313" key="8">
    <source>
        <dbReference type="EMBL" id="KAL1842789.1"/>
    </source>
</evidence>
<feature type="domain" description="Zn(2)-C6 fungal-type" evidence="7">
    <location>
        <begin position="41"/>
        <end position="70"/>
    </location>
</feature>
<dbReference type="PROSITE" id="PS00463">
    <property type="entry name" value="ZN2_CY6_FUNGAL_1"/>
    <property type="match status" value="1"/>
</dbReference>
<evidence type="ECO:0000313" key="9">
    <source>
        <dbReference type="Proteomes" id="UP001586593"/>
    </source>
</evidence>
<comment type="subcellular location">
    <subcellularLocation>
        <location evidence="1">Nucleus</location>
    </subcellularLocation>
</comment>
<dbReference type="EMBL" id="JAZHXJ010001912">
    <property type="protein sequence ID" value="KAL1842789.1"/>
    <property type="molecule type" value="Genomic_DNA"/>
</dbReference>
<dbReference type="Proteomes" id="UP001586593">
    <property type="component" value="Unassembled WGS sequence"/>
</dbReference>
<dbReference type="PANTHER" id="PTHR47540:SF3">
    <property type="entry name" value="ZN(II)2CYS6 TRANSCRIPTION FACTOR (EUROFUNG)"/>
    <property type="match status" value="1"/>
</dbReference>
<evidence type="ECO:0000256" key="6">
    <source>
        <dbReference type="SAM" id="MobiDB-lite"/>
    </source>
</evidence>
<protein>
    <recommendedName>
        <fullName evidence="7">Zn(2)-C6 fungal-type domain-containing protein</fullName>
    </recommendedName>
</protein>
<sequence>MEADSEFPRGGGVRRYDPHAADPTMPRPSQGPLKRLRVSRACDRCKRRKVRCSGNQPCDICMRDATSCVYAAPYNRGRRSNVRRPSVPSSSSAAGVPPQDPPAAAHNRRGDTRPPPAGPSHHQRPISRQVEDESDAGVGETPSRESPELVTDLQGHYVGPASGVSFLARVQKRLHYGGNHTSSTFTFGDTPLPDYDPTPSVMISAGEGLRLLQRFFHFTVPIDRLLHRPTIESTPPPAAPSSG</sequence>
<name>A0ABR3VLL6_9PEZI</name>
<dbReference type="PANTHER" id="PTHR47540">
    <property type="entry name" value="THIAMINE REPRESSIBLE GENES REGULATORY PROTEIN THI5"/>
    <property type="match status" value="1"/>
</dbReference>
<dbReference type="InterPro" id="IPR051711">
    <property type="entry name" value="Stress_Response_Reg"/>
</dbReference>
<keyword evidence="5" id="KW-0539">Nucleus</keyword>
<dbReference type="Pfam" id="PF00172">
    <property type="entry name" value="Zn_clus"/>
    <property type="match status" value="1"/>
</dbReference>
<evidence type="ECO:0000256" key="2">
    <source>
        <dbReference type="ARBA" id="ARBA00023015"/>
    </source>
</evidence>
<comment type="caution">
    <text evidence="8">The sequence shown here is derived from an EMBL/GenBank/DDBJ whole genome shotgun (WGS) entry which is preliminary data.</text>
</comment>
<dbReference type="SMART" id="SM00066">
    <property type="entry name" value="GAL4"/>
    <property type="match status" value="1"/>
</dbReference>
<proteinExistence type="predicted"/>
<evidence type="ECO:0000256" key="4">
    <source>
        <dbReference type="ARBA" id="ARBA00023163"/>
    </source>
</evidence>
<evidence type="ECO:0000256" key="3">
    <source>
        <dbReference type="ARBA" id="ARBA00023125"/>
    </source>
</evidence>
<organism evidence="8 9">
    <name type="scientific">Phialemonium thermophilum</name>
    <dbReference type="NCBI Taxonomy" id="223376"/>
    <lineage>
        <taxon>Eukaryota</taxon>
        <taxon>Fungi</taxon>
        <taxon>Dikarya</taxon>
        <taxon>Ascomycota</taxon>
        <taxon>Pezizomycotina</taxon>
        <taxon>Sordariomycetes</taxon>
        <taxon>Sordariomycetidae</taxon>
        <taxon>Cephalothecales</taxon>
        <taxon>Cephalothecaceae</taxon>
        <taxon>Phialemonium</taxon>
    </lineage>
</organism>
<keyword evidence="3" id="KW-0238">DNA-binding</keyword>
<evidence type="ECO:0000256" key="1">
    <source>
        <dbReference type="ARBA" id="ARBA00004123"/>
    </source>
</evidence>
<dbReference type="InterPro" id="IPR036864">
    <property type="entry name" value="Zn2-C6_fun-type_DNA-bd_sf"/>
</dbReference>
<dbReference type="CDD" id="cd00067">
    <property type="entry name" value="GAL4"/>
    <property type="match status" value="1"/>
</dbReference>
<evidence type="ECO:0000256" key="5">
    <source>
        <dbReference type="ARBA" id="ARBA00023242"/>
    </source>
</evidence>
<keyword evidence="2" id="KW-0805">Transcription regulation</keyword>
<accession>A0ABR3VLL6</accession>
<feature type="compositionally biased region" description="Low complexity" evidence="6">
    <location>
        <begin position="83"/>
        <end position="97"/>
    </location>
</feature>
<feature type="region of interest" description="Disordered" evidence="6">
    <location>
        <begin position="1"/>
        <end position="50"/>
    </location>
</feature>
<keyword evidence="4" id="KW-0804">Transcription</keyword>
<evidence type="ECO:0000259" key="7">
    <source>
        <dbReference type="PROSITE" id="PS50048"/>
    </source>
</evidence>